<dbReference type="AlphaFoldDB" id="A0A183ND05"/>
<proteinExistence type="predicted"/>
<name>A0A183ND05_9TREM</name>
<gene>
    <name evidence="1" type="ORF">SMRZ_LOCUS26180</name>
</gene>
<protein>
    <submittedName>
        <fullName evidence="1">Uncharacterized protein</fullName>
    </submittedName>
</protein>
<keyword evidence="2" id="KW-1185">Reference proteome</keyword>
<organism evidence="1 2">
    <name type="scientific">Schistosoma margrebowiei</name>
    <dbReference type="NCBI Taxonomy" id="48269"/>
    <lineage>
        <taxon>Eukaryota</taxon>
        <taxon>Metazoa</taxon>
        <taxon>Spiralia</taxon>
        <taxon>Lophotrochozoa</taxon>
        <taxon>Platyhelminthes</taxon>
        <taxon>Trematoda</taxon>
        <taxon>Digenea</taxon>
        <taxon>Strigeidida</taxon>
        <taxon>Schistosomatoidea</taxon>
        <taxon>Schistosomatidae</taxon>
        <taxon>Schistosoma</taxon>
    </lineage>
</organism>
<dbReference type="Gene3D" id="3.40.33.10">
    <property type="entry name" value="CAP"/>
    <property type="match status" value="1"/>
</dbReference>
<evidence type="ECO:0000313" key="1">
    <source>
        <dbReference type="EMBL" id="VDP58948.1"/>
    </source>
</evidence>
<evidence type="ECO:0000313" key="2">
    <source>
        <dbReference type="Proteomes" id="UP000277204"/>
    </source>
</evidence>
<dbReference type="EMBL" id="UZAI01023036">
    <property type="protein sequence ID" value="VDP58948.1"/>
    <property type="molecule type" value="Genomic_DNA"/>
</dbReference>
<dbReference type="InterPro" id="IPR035940">
    <property type="entry name" value="CAP_sf"/>
</dbReference>
<accession>A0A183ND05</accession>
<dbReference type="SUPFAM" id="SSF55797">
    <property type="entry name" value="PR-1-like"/>
    <property type="match status" value="1"/>
</dbReference>
<sequence>MAWAKTTDIGCGVASCPKYGLSIVCNYGPGGNWNREKPYEVKSRELCPKMQNIPKDSFRTMRDNTQRAPLSIVNVNPKLSSAGSSGRRVALNGQRIPMNNLHHNGRNTQVIWISRTGNRQEFSMSDRGGSGLDYVQGQHNRRIVRYRK</sequence>
<dbReference type="Proteomes" id="UP000277204">
    <property type="component" value="Unassembled WGS sequence"/>
</dbReference>
<reference evidence="1 2" key="1">
    <citation type="submission" date="2018-11" db="EMBL/GenBank/DDBJ databases">
        <authorList>
            <consortium name="Pathogen Informatics"/>
        </authorList>
    </citation>
    <scope>NUCLEOTIDE SEQUENCE [LARGE SCALE GENOMIC DNA]</scope>
    <source>
        <strain evidence="1 2">Zambia</strain>
    </source>
</reference>